<evidence type="ECO:0000256" key="7">
    <source>
        <dbReference type="SAM" id="Phobius"/>
    </source>
</evidence>
<dbReference type="InterPro" id="IPR000515">
    <property type="entry name" value="MetI-like"/>
</dbReference>
<dbReference type="PANTHER" id="PTHR43163:SF9">
    <property type="entry name" value="ABC TRANSPORTER PERMEASE PROTEIN"/>
    <property type="match status" value="1"/>
</dbReference>
<dbReference type="InterPro" id="IPR035906">
    <property type="entry name" value="MetI-like_sf"/>
</dbReference>
<feature type="transmembrane region" description="Helical" evidence="7">
    <location>
        <begin position="224"/>
        <end position="245"/>
    </location>
</feature>
<dbReference type="SUPFAM" id="SSF161098">
    <property type="entry name" value="MetI-like"/>
    <property type="match status" value="1"/>
</dbReference>
<evidence type="ECO:0000313" key="10">
    <source>
        <dbReference type="Proteomes" id="UP001320768"/>
    </source>
</evidence>
<keyword evidence="10" id="KW-1185">Reference proteome</keyword>
<evidence type="ECO:0000256" key="1">
    <source>
        <dbReference type="ARBA" id="ARBA00004651"/>
    </source>
</evidence>
<dbReference type="Pfam" id="PF00528">
    <property type="entry name" value="BPD_transp_1"/>
    <property type="match status" value="1"/>
</dbReference>
<protein>
    <submittedName>
        <fullName evidence="9">ABC transporter permease</fullName>
    </submittedName>
</protein>
<name>A0ABT1L4Z8_9GAMM</name>
<feature type="transmembrane region" description="Helical" evidence="7">
    <location>
        <begin position="12"/>
        <end position="31"/>
    </location>
</feature>
<evidence type="ECO:0000256" key="6">
    <source>
        <dbReference type="ARBA" id="ARBA00023136"/>
    </source>
</evidence>
<reference evidence="9 10" key="1">
    <citation type="journal article" date="2022" name="Nat. Microbiol.">
        <title>The microbiome of a bacterivorous marine choanoflagellate contains a resource-demanding obligate bacterial associate.</title>
        <authorList>
            <person name="Needham D.M."/>
            <person name="Poirier C."/>
            <person name="Bachy C."/>
            <person name="George E.E."/>
            <person name="Wilken S."/>
            <person name="Yung C.C.M."/>
            <person name="Limardo A.J."/>
            <person name="Morando M."/>
            <person name="Sudek L."/>
            <person name="Malmstrom R.R."/>
            <person name="Keeling P.J."/>
            <person name="Santoro A.E."/>
            <person name="Worden A.Z."/>
        </authorList>
    </citation>
    <scope>NUCLEOTIDE SEQUENCE [LARGE SCALE GENOMIC DNA]</scope>
    <source>
        <strain evidence="9 10">Comchoano-2</strain>
    </source>
</reference>
<keyword evidence="3" id="KW-1003">Cell membrane</keyword>
<comment type="caution">
    <text evidence="9">The sequence shown here is derived from an EMBL/GenBank/DDBJ whole genome shotgun (WGS) entry which is preliminary data.</text>
</comment>
<gene>
    <name evidence="9" type="ORF">MKS91_03000</name>
</gene>
<evidence type="ECO:0000256" key="3">
    <source>
        <dbReference type="ARBA" id="ARBA00022475"/>
    </source>
</evidence>
<evidence type="ECO:0000259" key="8">
    <source>
        <dbReference type="Pfam" id="PF00528"/>
    </source>
</evidence>
<sequence>MERHYLLKRLVSLPVIWASIAMVHVSILMLMPGDAIATLASTADPMFQQPFNYSVPSLATVLMQLLQGHLGHSIFLQQPVSQLILSHLRPTLILTLMAFVPLYGLGLVLGWFLQRGHVWAKIIHQLCTAMAALPSCLIYTLVFVLQYQLFREPLSHTYLYGAGFLALRRIAPLANLVSHCLSTTIDAPYIHMARRRGVAPIKIATVYILKNALIPVWVRLPKHFAQVLFAGTLTIEVLFSIPGLGRLTFTALKHYDYPLIMGCLMASCMCLSLCYLTGDVIAQWLSPKMTIGGS</sequence>
<accession>A0ABT1L4Z8</accession>
<keyword evidence="6 7" id="KW-0472">Membrane</keyword>
<feature type="transmembrane region" description="Helical" evidence="7">
    <location>
        <begin position="91"/>
        <end position="113"/>
    </location>
</feature>
<feature type="transmembrane region" description="Helical" evidence="7">
    <location>
        <begin position="199"/>
        <end position="218"/>
    </location>
</feature>
<proteinExistence type="predicted"/>
<dbReference type="EMBL" id="JAKUDN010000002">
    <property type="protein sequence ID" value="MCP8352254.1"/>
    <property type="molecule type" value="Genomic_DNA"/>
</dbReference>
<evidence type="ECO:0000256" key="2">
    <source>
        <dbReference type="ARBA" id="ARBA00022448"/>
    </source>
</evidence>
<feature type="transmembrane region" description="Helical" evidence="7">
    <location>
        <begin position="119"/>
        <end position="145"/>
    </location>
</feature>
<keyword evidence="4 7" id="KW-0812">Transmembrane</keyword>
<evidence type="ECO:0000256" key="4">
    <source>
        <dbReference type="ARBA" id="ARBA00022692"/>
    </source>
</evidence>
<dbReference type="Gene3D" id="1.10.3720.10">
    <property type="entry name" value="MetI-like"/>
    <property type="match status" value="1"/>
</dbReference>
<keyword evidence="5 7" id="KW-1133">Transmembrane helix</keyword>
<comment type="subcellular location">
    <subcellularLocation>
        <location evidence="1">Cell membrane</location>
        <topology evidence="1">Multi-pass membrane protein</topology>
    </subcellularLocation>
</comment>
<keyword evidence="2" id="KW-0813">Transport</keyword>
<dbReference type="PANTHER" id="PTHR43163">
    <property type="entry name" value="DIPEPTIDE TRANSPORT SYSTEM PERMEASE PROTEIN DPPB-RELATED"/>
    <property type="match status" value="1"/>
</dbReference>
<feature type="transmembrane region" description="Helical" evidence="7">
    <location>
        <begin position="257"/>
        <end position="278"/>
    </location>
</feature>
<evidence type="ECO:0000313" key="9">
    <source>
        <dbReference type="EMBL" id="MCP8352254.1"/>
    </source>
</evidence>
<dbReference type="RefSeq" id="WP_258569361.1">
    <property type="nucleotide sequence ID" value="NZ_JAKUDN010000002.1"/>
</dbReference>
<evidence type="ECO:0000256" key="5">
    <source>
        <dbReference type="ARBA" id="ARBA00022989"/>
    </source>
</evidence>
<feature type="domain" description="ABC transmembrane type-1" evidence="8">
    <location>
        <begin position="106"/>
        <end position="290"/>
    </location>
</feature>
<dbReference type="Proteomes" id="UP001320768">
    <property type="component" value="Unassembled WGS sequence"/>
</dbReference>
<organism evidence="9 10">
    <name type="scientific">Candidatus Synchoanobacter obligatus</name>
    <dbReference type="NCBI Taxonomy" id="2919597"/>
    <lineage>
        <taxon>Bacteria</taxon>
        <taxon>Pseudomonadati</taxon>
        <taxon>Pseudomonadota</taxon>
        <taxon>Gammaproteobacteria</taxon>
        <taxon>Candidatus Comchoanobacterales</taxon>
        <taxon>Candidatus Comchoanobacteraceae</taxon>
        <taxon>Candidatus Synchoanobacter</taxon>
    </lineage>
</organism>